<proteinExistence type="predicted"/>
<reference evidence="2 3" key="1">
    <citation type="submission" date="2018-09" db="EMBL/GenBank/DDBJ databases">
        <title>Altererythrobacter sp.Ery1 and Ery12, the genome sequencing of novel strains in genus Alterythrobacter.</title>
        <authorList>
            <person name="Cheng H."/>
            <person name="Wu Y.-H."/>
            <person name="Fang C."/>
            <person name="Xu X.-W."/>
        </authorList>
    </citation>
    <scope>NUCLEOTIDE SEQUENCE [LARGE SCALE GENOMIC DNA]</scope>
    <source>
        <strain evidence="2 3">Ery12</strain>
    </source>
</reference>
<dbReference type="Proteomes" id="UP000284322">
    <property type="component" value="Unassembled WGS sequence"/>
</dbReference>
<dbReference type="EMBL" id="RAHJ01000003">
    <property type="protein sequence ID" value="RJX71117.1"/>
    <property type="molecule type" value="Genomic_DNA"/>
</dbReference>
<comment type="caution">
    <text evidence="2">The sequence shown here is derived from an EMBL/GenBank/DDBJ whole genome shotgun (WGS) entry which is preliminary data.</text>
</comment>
<accession>A0A419R5I8</accession>
<feature type="region of interest" description="Disordered" evidence="1">
    <location>
        <begin position="1"/>
        <end position="39"/>
    </location>
</feature>
<evidence type="ECO:0000256" key="1">
    <source>
        <dbReference type="SAM" id="MobiDB-lite"/>
    </source>
</evidence>
<organism evidence="2 3">
    <name type="scientific">Tsuneonella suprasediminis</name>
    <dbReference type="NCBI Taxonomy" id="2306996"/>
    <lineage>
        <taxon>Bacteria</taxon>
        <taxon>Pseudomonadati</taxon>
        <taxon>Pseudomonadota</taxon>
        <taxon>Alphaproteobacteria</taxon>
        <taxon>Sphingomonadales</taxon>
        <taxon>Erythrobacteraceae</taxon>
        <taxon>Tsuneonella</taxon>
    </lineage>
</organism>
<protein>
    <submittedName>
        <fullName evidence="2">DUF2827 domain-containing protein</fullName>
    </submittedName>
</protein>
<evidence type="ECO:0000313" key="3">
    <source>
        <dbReference type="Proteomes" id="UP000284322"/>
    </source>
</evidence>
<dbReference type="OrthoDB" id="1627328at2"/>
<dbReference type="InterPro" id="IPR021234">
    <property type="entry name" value="DUF2827"/>
</dbReference>
<evidence type="ECO:0000313" key="2">
    <source>
        <dbReference type="EMBL" id="RJX71117.1"/>
    </source>
</evidence>
<sequence length="414" mass="45958">MSTLAKHPKRNAPSKSDLSAPSSPAGKGAGNGSGRSDGPRRLKVGVTLFLREGQQSLWENGIFQNCYFLLMLLERSPLVEKCFIINGGPGDPKAAGDFLSLSPAPVISLDEAMDTLDLAIELSAQFDIEWMRQFGDRGGHTIAMHVANDFVLDMERMAFDRPPAMLMSRAPYDRIWTLPAFEETCAPYYRAGFHAPVQAMQHLWSPLLLERTLAGVGAERSFAYTPGRKSWRLAVMEPNICMVKTCHLPMLLSDLAYRRDPNAVEALWVYNAMELREHSAFAAYARSMDLVQHGIASFEPRVPVFDVLGTRADALVSHHWHNAQNYLYYEALYGGFPLIHNSHLLDGCGYAYRTFDPEDGALALLQALASHDRNLDSYRADARRLLARLDPCSDANVASYTRAMAEACGMEAPV</sequence>
<gene>
    <name evidence="2" type="ORF">D6858_00280</name>
</gene>
<name>A0A419R5I8_9SPHN</name>
<keyword evidence="3" id="KW-1185">Reference proteome</keyword>
<dbReference type="Pfam" id="PF10933">
    <property type="entry name" value="DUF2827"/>
    <property type="match status" value="1"/>
</dbReference>
<dbReference type="AlphaFoldDB" id="A0A419R5I8"/>
<feature type="compositionally biased region" description="Basic residues" evidence="1">
    <location>
        <begin position="1"/>
        <end position="12"/>
    </location>
</feature>
<feature type="compositionally biased region" description="Polar residues" evidence="1">
    <location>
        <begin position="13"/>
        <end position="22"/>
    </location>
</feature>